<feature type="domain" description="AB hydrolase-1" evidence="4">
    <location>
        <begin position="61"/>
        <end position="302"/>
    </location>
</feature>
<dbReference type="SUPFAM" id="SSF53474">
    <property type="entry name" value="alpha/beta-Hydrolases"/>
    <property type="match status" value="1"/>
</dbReference>
<protein>
    <submittedName>
        <fullName evidence="5">Homoserine O-acetyltransferase</fullName>
        <ecNumber evidence="5">2.3.1.31</ecNumber>
    </submittedName>
</protein>
<reference evidence="5 6" key="1">
    <citation type="submission" date="2018-10" db="EMBL/GenBank/DDBJ databases">
        <authorList>
            <person name="Criscuolo A."/>
        </authorList>
    </citation>
    <scope>NUCLEOTIDE SEQUENCE [LARGE SCALE GENOMIC DNA]</scope>
    <source>
        <strain evidence="5">DnA1</strain>
    </source>
</reference>
<proteinExistence type="predicted"/>
<dbReference type="InterPro" id="IPR029058">
    <property type="entry name" value="AB_hydrolase_fold"/>
</dbReference>
<dbReference type="GO" id="GO:0009086">
    <property type="term" value="P:methionine biosynthetic process"/>
    <property type="evidence" value="ECO:0007669"/>
    <property type="project" value="UniProtKB-KW"/>
</dbReference>
<dbReference type="GO" id="GO:0004414">
    <property type="term" value="F:homoserine O-acetyltransferase activity"/>
    <property type="evidence" value="ECO:0007669"/>
    <property type="project" value="UniProtKB-EC"/>
</dbReference>
<accession>A0A3P4B109</accession>
<evidence type="ECO:0000256" key="1">
    <source>
        <dbReference type="ARBA" id="ARBA00023167"/>
    </source>
</evidence>
<dbReference type="PANTHER" id="PTHR32268">
    <property type="entry name" value="HOMOSERINE O-ACETYLTRANSFERASE"/>
    <property type="match status" value="1"/>
</dbReference>
<feature type="active site" evidence="3">
    <location>
        <position position="311"/>
    </location>
</feature>
<dbReference type="EC" id="2.3.1.31" evidence="5"/>
<evidence type="ECO:0000313" key="5">
    <source>
        <dbReference type="EMBL" id="VCU69987.1"/>
    </source>
</evidence>
<dbReference type="PANTHER" id="PTHR32268:SF15">
    <property type="entry name" value="HOMOSERINE ACETYLTRANSFERASE FAMILY PROTEIN (AFU_ORTHOLOGUE AFUA_1G15350)"/>
    <property type="match status" value="1"/>
</dbReference>
<organism evidence="5 6">
    <name type="scientific">Pigmentiphaga humi</name>
    <dbReference type="NCBI Taxonomy" id="2478468"/>
    <lineage>
        <taxon>Bacteria</taxon>
        <taxon>Pseudomonadati</taxon>
        <taxon>Pseudomonadota</taxon>
        <taxon>Betaproteobacteria</taxon>
        <taxon>Burkholderiales</taxon>
        <taxon>Alcaligenaceae</taxon>
        <taxon>Pigmentiphaga</taxon>
    </lineage>
</organism>
<gene>
    <name evidence="5" type="primary">metX_2</name>
    <name evidence="5" type="ORF">PIGHUM_02054</name>
</gene>
<dbReference type="Gene3D" id="3.40.50.1820">
    <property type="entry name" value="alpha/beta hydrolase"/>
    <property type="match status" value="1"/>
</dbReference>
<dbReference type="NCBIfam" id="NF005757">
    <property type="entry name" value="PRK07581.1"/>
    <property type="match status" value="1"/>
</dbReference>
<keyword evidence="1" id="KW-0486">Methionine biosynthesis</keyword>
<keyword evidence="5" id="KW-0808">Transferase</keyword>
<dbReference type="Proteomes" id="UP000277294">
    <property type="component" value="Unassembled WGS sequence"/>
</dbReference>
<name>A0A3P4B109_9BURK</name>
<evidence type="ECO:0000256" key="2">
    <source>
        <dbReference type="ARBA" id="ARBA00023315"/>
    </source>
</evidence>
<evidence type="ECO:0000259" key="4">
    <source>
        <dbReference type="Pfam" id="PF00561"/>
    </source>
</evidence>
<dbReference type="InterPro" id="IPR000073">
    <property type="entry name" value="AB_hydrolase_1"/>
</dbReference>
<dbReference type="PIRSF" id="PIRSF000443">
    <property type="entry name" value="Homoser_Ac_trans"/>
    <property type="match status" value="1"/>
</dbReference>
<dbReference type="AlphaFoldDB" id="A0A3P4B109"/>
<keyword evidence="6" id="KW-1185">Reference proteome</keyword>
<evidence type="ECO:0000256" key="3">
    <source>
        <dbReference type="PIRSR" id="PIRSR000443-1"/>
    </source>
</evidence>
<sequence>MMADGHHDFERVELLSGATLPRARLAFATCGTLNARRDNAILFPTWFSSTHHKNAWLIGPGKALDPSRHFIVCVDLLGNGLSSSPSNTAAPFDGPRFPAVHILDNVRLQRRLLAERFGIDLLQLVVGRSMGAQTAFQWAASFPSQVGRMFALCGSARTTPHNYAFIDSIKAALQADCRWNGGNYDSSPLAGLRAVGRAYAAWAMSPEYYRSGLHLREADTLDAYLERRWADNFIHSDANDLLAMMRTWQTADIGADPQFGGDWQRALAAIACPAIVMPSRTDQYFPPEDSAQAVAGMPRAELRILDSIWGHRAGSPGSDPADIAAVEAAIAELVDSPPTR</sequence>
<dbReference type="RefSeq" id="WP_222929245.1">
    <property type="nucleotide sequence ID" value="NZ_UWPJ01000017.1"/>
</dbReference>
<dbReference type="InterPro" id="IPR008220">
    <property type="entry name" value="HAT_MetX-like"/>
</dbReference>
<dbReference type="EMBL" id="UWPJ01000017">
    <property type="protein sequence ID" value="VCU69987.1"/>
    <property type="molecule type" value="Genomic_DNA"/>
</dbReference>
<feature type="active site" description="Nucleophile" evidence="3">
    <location>
        <position position="129"/>
    </location>
</feature>
<feature type="active site" evidence="3">
    <location>
        <position position="282"/>
    </location>
</feature>
<keyword evidence="2 5" id="KW-0012">Acyltransferase</keyword>
<keyword evidence="1" id="KW-0028">Amino-acid biosynthesis</keyword>
<dbReference type="Pfam" id="PF00561">
    <property type="entry name" value="Abhydrolase_1"/>
    <property type="match status" value="1"/>
</dbReference>
<evidence type="ECO:0000313" key="6">
    <source>
        <dbReference type="Proteomes" id="UP000277294"/>
    </source>
</evidence>